<dbReference type="AlphaFoldDB" id="A0AAV5RVE1"/>
<keyword evidence="1" id="KW-0195">Cyclin</keyword>
<evidence type="ECO:0000259" key="3">
    <source>
        <dbReference type="SMART" id="SM00385"/>
    </source>
</evidence>
<name>A0AAV5RVE1_MAUHU</name>
<feature type="compositionally biased region" description="Polar residues" evidence="2">
    <location>
        <begin position="199"/>
        <end position="216"/>
    </location>
</feature>
<dbReference type="InterPro" id="IPR036915">
    <property type="entry name" value="Cyclin-like_sf"/>
</dbReference>
<comment type="similarity">
    <text evidence="1">Belongs to the cyclin family.</text>
</comment>
<accession>A0AAV5RVE1</accession>
<evidence type="ECO:0000256" key="1">
    <source>
        <dbReference type="RuleBase" id="RU000383"/>
    </source>
</evidence>
<proteinExistence type="inferred from homology"/>
<dbReference type="GO" id="GO:0016538">
    <property type="term" value="F:cyclin-dependent protein serine/threonine kinase regulator activity"/>
    <property type="evidence" value="ECO:0007669"/>
    <property type="project" value="TreeGrafter"/>
</dbReference>
<dbReference type="InterPro" id="IPR006671">
    <property type="entry name" value="Cyclin_N"/>
</dbReference>
<dbReference type="PANTHER" id="PTHR15615:SF10">
    <property type="entry name" value="PHO85 CYCLIN-2-RELATED"/>
    <property type="match status" value="1"/>
</dbReference>
<dbReference type="PANTHER" id="PTHR15615">
    <property type="match status" value="1"/>
</dbReference>
<organism evidence="4 5">
    <name type="scientific">Maudiozyma humilis</name>
    <name type="common">Sour dough yeast</name>
    <name type="synonym">Kazachstania humilis</name>
    <dbReference type="NCBI Taxonomy" id="51915"/>
    <lineage>
        <taxon>Eukaryota</taxon>
        <taxon>Fungi</taxon>
        <taxon>Dikarya</taxon>
        <taxon>Ascomycota</taxon>
        <taxon>Saccharomycotina</taxon>
        <taxon>Saccharomycetes</taxon>
        <taxon>Saccharomycetales</taxon>
        <taxon>Saccharomycetaceae</taxon>
        <taxon>Maudiozyma</taxon>
    </lineage>
</organism>
<protein>
    <submittedName>
        <fullName evidence="4">Cyclin</fullName>
    </submittedName>
</protein>
<feature type="domain" description="Cyclin-like" evidence="3">
    <location>
        <begin position="51"/>
        <end position="139"/>
    </location>
</feature>
<dbReference type="Pfam" id="PF00134">
    <property type="entry name" value="Cyclin_N"/>
    <property type="match status" value="1"/>
</dbReference>
<dbReference type="Gene3D" id="1.10.472.10">
    <property type="entry name" value="Cyclin-like"/>
    <property type="match status" value="1"/>
</dbReference>
<dbReference type="InterPro" id="IPR013922">
    <property type="entry name" value="Cyclin_PHO80-like"/>
</dbReference>
<dbReference type="GO" id="GO:0000307">
    <property type="term" value="C:cyclin-dependent protein kinase holoenzyme complex"/>
    <property type="evidence" value="ECO:0007669"/>
    <property type="project" value="TreeGrafter"/>
</dbReference>
<dbReference type="InterPro" id="IPR013763">
    <property type="entry name" value="Cyclin-like_dom"/>
</dbReference>
<dbReference type="SMART" id="SM00385">
    <property type="entry name" value="CYCLIN"/>
    <property type="match status" value="1"/>
</dbReference>
<dbReference type="CDD" id="cd20557">
    <property type="entry name" value="CYCLIN_ScPCL1-like"/>
    <property type="match status" value="1"/>
</dbReference>
<reference evidence="4 5" key="1">
    <citation type="journal article" date="2023" name="Elife">
        <title>Identification of key yeast species and microbe-microbe interactions impacting larval growth of Drosophila in the wild.</title>
        <authorList>
            <person name="Mure A."/>
            <person name="Sugiura Y."/>
            <person name="Maeda R."/>
            <person name="Honda K."/>
            <person name="Sakurai N."/>
            <person name="Takahashi Y."/>
            <person name="Watada M."/>
            <person name="Katoh T."/>
            <person name="Gotoh A."/>
            <person name="Gotoh Y."/>
            <person name="Taniguchi I."/>
            <person name="Nakamura K."/>
            <person name="Hayashi T."/>
            <person name="Katayama T."/>
            <person name="Uemura T."/>
            <person name="Hattori Y."/>
        </authorList>
    </citation>
    <scope>NUCLEOTIDE SEQUENCE [LARGE SCALE GENOMIC DNA]</scope>
    <source>
        <strain evidence="4 5">KH-74</strain>
    </source>
</reference>
<dbReference type="Proteomes" id="UP001377567">
    <property type="component" value="Unassembled WGS sequence"/>
</dbReference>
<evidence type="ECO:0000313" key="5">
    <source>
        <dbReference type="Proteomes" id="UP001377567"/>
    </source>
</evidence>
<dbReference type="GO" id="GO:0019901">
    <property type="term" value="F:protein kinase binding"/>
    <property type="evidence" value="ECO:0007669"/>
    <property type="project" value="InterPro"/>
</dbReference>
<feature type="region of interest" description="Disordered" evidence="2">
    <location>
        <begin position="189"/>
        <end position="216"/>
    </location>
</feature>
<comment type="caution">
    <text evidence="4">The sequence shown here is derived from an EMBL/GenBank/DDBJ whole genome shotgun (WGS) entry which is preliminary data.</text>
</comment>
<sequence>MSDLELLLQFNRQAVTPEMVDFLAATTESIIHIKQSTSLVTLAVPPPPIAKFIRALVRHSNVQTPTLMASAVYLAKLRAIMPANVYGIETTRHRIFLGCLVLAAKTLNDSSPLNKHWAKYTDGLLTTREVNTIERELLEYFDWNVMLSTADLTTCLQPLLRRERERRLRDATAREAAIARQNLLLFNSPTASEHRRKGSSNGIPSPSSTLSHGRSDSNYSLPSLASTASLASSVASRRSARSSNIVTIPEELGGYSAAAAAAVGGLDNKENLAAKKAPARPFMVRRGLAKIKPISTSVDSASSWASSFFN</sequence>
<keyword evidence="5" id="KW-1185">Reference proteome</keyword>
<dbReference type="GO" id="GO:0005634">
    <property type="term" value="C:nucleus"/>
    <property type="evidence" value="ECO:0007669"/>
    <property type="project" value="TreeGrafter"/>
</dbReference>
<evidence type="ECO:0000256" key="2">
    <source>
        <dbReference type="SAM" id="MobiDB-lite"/>
    </source>
</evidence>
<gene>
    <name evidence="4" type="ORF">DAKH74_020110</name>
</gene>
<evidence type="ECO:0000313" key="4">
    <source>
        <dbReference type="EMBL" id="GMM55395.1"/>
    </source>
</evidence>
<dbReference type="EMBL" id="BTGD01000005">
    <property type="protein sequence ID" value="GMM55395.1"/>
    <property type="molecule type" value="Genomic_DNA"/>
</dbReference>
<dbReference type="SUPFAM" id="SSF47954">
    <property type="entry name" value="Cyclin-like"/>
    <property type="match status" value="1"/>
</dbReference>